<dbReference type="EnsemblPlants" id="OB03G22720.1">
    <property type="protein sequence ID" value="OB03G22720.1"/>
    <property type="gene ID" value="OB03G22720"/>
</dbReference>
<reference evidence="2" key="2">
    <citation type="submission" date="2013-04" db="UniProtKB">
        <authorList>
            <consortium name="EnsemblPlants"/>
        </authorList>
    </citation>
    <scope>IDENTIFICATION</scope>
</reference>
<name>J3LMJ6_ORYBR</name>
<gene>
    <name evidence="2" type="primary">LOC107303900</name>
</gene>
<dbReference type="AlphaFoldDB" id="J3LMJ6"/>
<accession>J3LMJ6</accession>
<proteinExistence type="predicted"/>
<evidence type="ECO:0000313" key="2">
    <source>
        <dbReference type="EnsemblPlants" id="OB03G22720.1"/>
    </source>
</evidence>
<dbReference type="GeneID" id="107303900"/>
<feature type="region of interest" description="Disordered" evidence="1">
    <location>
        <begin position="205"/>
        <end position="237"/>
    </location>
</feature>
<dbReference type="Proteomes" id="UP000006038">
    <property type="component" value="Chromosome 3"/>
</dbReference>
<sequence length="237" mass="26072">MEQSLVDDKTFASPTDLEERKCLEEKIYWTRLELQRTRSLSADADETICKLTAAARRAMQERDELRNQGEILLAELQARRKAHTMLAGRDLFKSAPPDAFGVHSYSRALLPGRCKPFAGMLQGRDADAGCSYRFAAASSGFGHKIAAAVPSSLHDLACSTQEDSFDPDMFLVDPSELPQDFAPNTSSSDLGDDMWRINEQVNLQTKGKSAQAVPEHVKNAGSIKVHSAASFKEQHSA</sequence>
<keyword evidence="3" id="KW-1185">Reference proteome</keyword>
<protein>
    <submittedName>
        <fullName evidence="2">Uncharacterized protein</fullName>
    </submittedName>
</protein>
<evidence type="ECO:0000256" key="1">
    <source>
        <dbReference type="SAM" id="MobiDB-lite"/>
    </source>
</evidence>
<evidence type="ECO:0000313" key="3">
    <source>
        <dbReference type="Proteomes" id="UP000006038"/>
    </source>
</evidence>
<dbReference type="HOGENOM" id="CLU_102046_0_0_1"/>
<dbReference type="eggNOG" id="ENOG502R3PN">
    <property type="taxonomic scope" value="Eukaryota"/>
</dbReference>
<dbReference type="Gramene" id="OB03G22720.1">
    <property type="protein sequence ID" value="OB03G22720.1"/>
    <property type="gene ID" value="OB03G22720"/>
</dbReference>
<dbReference type="OMA" id="PHTEAGC"/>
<dbReference type="OrthoDB" id="667728at2759"/>
<dbReference type="RefSeq" id="XP_040378755.1">
    <property type="nucleotide sequence ID" value="XM_040522821.1"/>
</dbReference>
<reference evidence="2" key="1">
    <citation type="journal article" date="2013" name="Nat. Commun.">
        <title>Whole-genome sequencing of Oryza brachyantha reveals mechanisms underlying Oryza genome evolution.</title>
        <authorList>
            <person name="Chen J."/>
            <person name="Huang Q."/>
            <person name="Gao D."/>
            <person name="Wang J."/>
            <person name="Lang Y."/>
            <person name="Liu T."/>
            <person name="Li B."/>
            <person name="Bai Z."/>
            <person name="Luis Goicoechea J."/>
            <person name="Liang C."/>
            <person name="Chen C."/>
            <person name="Zhang W."/>
            <person name="Sun S."/>
            <person name="Liao Y."/>
            <person name="Zhang X."/>
            <person name="Yang L."/>
            <person name="Song C."/>
            <person name="Wang M."/>
            <person name="Shi J."/>
            <person name="Liu G."/>
            <person name="Liu J."/>
            <person name="Zhou H."/>
            <person name="Zhou W."/>
            <person name="Yu Q."/>
            <person name="An N."/>
            <person name="Chen Y."/>
            <person name="Cai Q."/>
            <person name="Wang B."/>
            <person name="Liu B."/>
            <person name="Min J."/>
            <person name="Huang Y."/>
            <person name="Wu H."/>
            <person name="Li Z."/>
            <person name="Zhang Y."/>
            <person name="Yin Y."/>
            <person name="Song W."/>
            <person name="Jiang J."/>
            <person name="Jackson S.A."/>
            <person name="Wing R.A."/>
            <person name="Wang J."/>
            <person name="Chen M."/>
        </authorList>
    </citation>
    <scope>NUCLEOTIDE SEQUENCE [LARGE SCALE GENOMIC DNA]</scope>
    <source>
        <strain evidence="2">cv. IRGC 101232</strain>
    </source>
</reference>
<organism evidence="2">
    <name type="scientific">Oryza brachyantha</name>
    <name type="common">malo sina</name>
    <dbReference type="NCBI Taxonomy" id="4533"/>
    <lineage>
        <taxon>Eukaryota</taxon>
        <taxon>Viridiplantae</taxon>
        <taxon>Streptophyta</taxon>
        <taxon>Embryophyta</taxon>
        <taxon>Tracheophyta</taxon>
        <taxon>Spermatophyta</taxon>
        <taxon>Magnoliopsida</taxon>
        <taxon>Liliopsida</taxon>
        <taxon>Poales</taxon>
        <taxon>Poaceae</taxon>
        <taxon>BOP clade</taxon>
        <taxon>Oryzoideae</taxon>
        <taxon>Oryzeae</taxon>
        <taxon>Oryzinae</taxon>
        <taxon>Oryza</taxon>
    </lineage>
</organism>